<evidence type="ECO:0000256" key="1">
    <source>
        <dbReference type="ARBA" id="ARBA00001947"/>
    </source>
</evidence>
<dbReference type="GO" id="GO:0009165">
    <property type="term" value="P:nucleotide biosynthetic process"/>
    <property type="evidence" value="ECO:0007669"/>
    <property type="project" value="UniProtKB-KW"/>
</dbReference>
<accession>A0AAV5QUT7</accession>
<dbReference type="Pfam" id="PF00383">
    <property type="entry name" value="dCMP_cyt_deam_1"/>
    <property type="match status" value="1"/>
</dbReference>
<evidence type="ECO:0000313" key="11">
    <source>
        <dbReference type="EMBL" id="GMM37903.1"/>
    </source>
</evidence>
<keyword evidence="6" id="KW-0862">Zinc</keyword>
<dbReference type="InterPro" id="IPR016193">
    <property type="entry name" value="Cytidine_deaminase-like"/>
</dbReference>
<dbReference type="PANTHER" id="PTHR11086">
    <property type="entry name" value="DEOXYCYTIDYLATE DEAMINASE-RELATED"/>
    <property type="match status" value="1"/>
</dbReference>
<dbReference type="Gene3D" id="3.40.50.300">
    <property type="entry name" value="P-loop containing nucleotide triphosphate hydrolases"/>
    <property type="match status" value="1"/>
</dbReference>
<dbReference type="PROSITE" id="PS00903">
    <property type="entry name" value="CYT_DCMP_DEAMINASES_1"/>
    <property type="match status" value="1"/>
</dbReference>
<evidence type="ECO:0000256" key="5">
    <source>
        <dbReference type="ARBA" id="ARBA00022801"/>
    </source>
</evidence>
<comment type="caution">
    <text evidence="11">The sequence shown here is derived from an EMBL/GenBank/DDBJ whole genome shotgun (WGS) entry which is preliminary data.</text>
</comment>
<dbReference type="InterPro" id="IPR035105">
    <property type="entry name" value="Deoxycytidylate_deaminase_dom"/>
</dbReference>
<evidence type="ECO:0000313" key="12">
    <source>
        <dbReference type="Proteomes" id="UP001360560"/>
    </source>
</evidence>
<keyword evidence="4" id="KW-0545">Nucleotide biosynthesis</keyword>
<protein>
    <recommendedName>
        <fullName evidence="9">Deoxycytidylate deaminase</fullName>
        <ecNumber evidence="7">3.5.4.12</ecNumber>
    </recommendedName>
    <alternativeName>
        <fullName evidence="8">dCMP deaminase</fullName>
    </alternativeName>
</protein>
<feature type="domain" description="CMP/dCMP-type deaminase" evidence="10">
    <location>
        <begin position="202"/>
        <end position="344"/>
    </location>
</feature>
<evidence type="ECO:0000256" key="4">
    <source>
        <dbReference type="ARBA" id="ARBA00022727"/>
    </source>
</evidence>
<dbReference type="CDD" id="cd01286">
    <property type="entry name" value="deoxycytidylate_deaminase"/>
    <property type="match status" value="1"/>
</dbReference>
<proteinExistence type="inferred from homology"/>
<sequence>MLIGVSGTIFSGKQEIVRYLSYQGFSYVSLDDPNNKNFSSLPPGIKQKPSPSDIFPEVTFHSVSELLEYVTKNWEENIVVMPVNNYSVVEELSVRPFFLHLIVDGSSKIRYQRFKKKCSKIEISPESSSITLCETNNTEYPPLSFEDFVELSEQNINFFAQSHSTTTYTPTVKVINNTTTVKDLYVQLSSLNIFDPLRLRPNWDTYFMKLANLAALRSNCMKRRVGCVIVKDNRVIATGYNGTPRHLKNCNQGGCKRCNNTSSGGEALSTCLCLHAEENALLESGRDRVTSDHGSKCILYCNTCPCLTCSIKIIQCGISEVVYSQSYSMDSSSKKILNEAGIGLRQFSPPKDVITT</sequence>
<keyword evidence="12" id="KW-1185">Reference proteome</keyword>
<dbReference type="PANTHER" id="PTHR11086:SF18">
    <property type="entry name" value="DEOXYCYTIDYLATE DEAMINASE"/>
    <property type="match status" value="1"/>
</dbReference>
<dbReference type="InterPro" id="IPR016192">
    <property type="entry name" value="APOBEC/CMP_deaminase_Zn-bd"/>
</dbReference>
<dbReference type="Gene3D" id="3.40.140.10">
    <property type="entry name" value="Cytidine Deaminase, domain 2"/>
    <property type="match status" value="1"/>
</dbReference>
<dbReference type="GO" id="GO:0005737">
    <property type="term" value="C:cytoplasm"/>
    <property type="evidence" value="ECO:0007669"/>
    <property type="project" value="TreeGrafter"/>
</dbReference>
<comment type="cofactor">
    <cofactor evidence="1">
        <name>Zn(2+)</name>
        <dbReference type="ChEBI" id="CHEBI:29105"/>
    </cofactor>
</comment>
<evidence type="ECO:0000256" key="7">
    <source>
        <dbReference type="ARBA" id="ARBA00038938"/>
    </source>
</evidence>
<comment type="similarity">
    <text evidence="2">Belongs to the cytidine and deoxycytidylate deaminase family.</text>
</comment>
<reference evidence="11 12" key="1">
    <citation type="journal article" date="2023" name="Elife">
        <title>Identification of key yeast species and microbe-microbe interactions impacting larval growth of Drosophila in the wild.</title>
        <authorList>
            <person name="Mure A."/>
            <person name="Sugiura Y."/>
            <person name="Maeda R."/>
            <person name="Honda K."/>
            <person name="Sakurai N."/>
            <person name="Takahashi Y."/>
            <person name="Watada M."/>
            <person name="Katoh T."/>
            <person name="Gotoh A."/>
            <person name="Gotoh Y."/>
            <person name="Taniguchi I."/>
            <person name="Nakamura K."/>
            <person name="Hayashi T."/>
            <person name="Katayama T."/>
            <person name="Uemura T."/>
            <person name="Hattori Y."/>
        </authorList>
    </citation>
    <scope>NUCLEOTIDE SEQUENCE [LARGE SCALE GENOMIC DNA]</scope>
    <source>
        <strain evidence="11 12">SC-9</strain>
    </source>
</reference>
<evidence type="ECO:0000259" key="10">
    <source>
        <dbReference type="PROSITE" id="PS51747"/>
    </source>
</evidence>
<dbReference type="PROSITE" id="PS51747">
    <property type="entry name" value="CYT_DCMP_DEAMINASES_2"/>
    <property type="match status" value="1"/>
</dbReference>
<evidence type="ECO:0000256" key="9">
    <source>
        <dbReference type="ARBA" id="ARBA00071582"/>
    </source>
</evidence>
<name>A0AAV5QUT7_9ASCO</name>
<evidence type="ECO:0000256" key="8">
    <source>
        <dbReference type="ARBA" id="ARBA00041763"/>
    </source>
</evidence>
<evidence type="ECO:0000256" key="2">
    <source>
        <dbReference type="ARBA" id="ARBA00006576"/>
    </source>
</evidence>
<dbReference type="EC" id="3.5.4.12" evidence="7"/>
<dbReference type="GeneID" id="90075878"/>
<dbReference type="FunFam" id="3.40.140.10:FF:000035">
    <property type="entry name" value="dCMP deaminase"/>
    <property type="match status" value="1"/>
</dbReference>
<gene>
    <name evidence="11" type="ORF">DASC09_052280</name>
</gene>
<keyword evidence="5" id="KW-0378">Hydrolase</keyword>
<dbReference type="RefSeq" id="XP_064854899.1">
    <property type="nucleotide sequence ID" value="XM_064998827.1"/>
</dbReference>
<evidence type="ECO:0000256" key="6">
    <source>
        <dbReference type="ARBA" id="ARBA00022833"/>
    </source>
</evidence>
<dbReference type="EMBL" id="BTFZ01000013">
    <property type="protein sequence ID" value="GMM37903.1"/>
    <property type="molecule type" value="Genomic_DNA"/>
</dbReference>
<dbReference type="AlphaFoldDB" id="A0AAV5QUT7"/>
<dbReference type="Proteomes" id="UP001360560">
    <property type="component" value="Unassembled WGS sequence"/>
</dbReference>
<dbReference type="GO" id="GO:0008270">
    <property type="term" value="F:zinc ion binding"/>
    <property type="evidence" value="ECO:0007669"/>
    <property type="project" value="InterPro"/>
</dbReference>
<keyword evidence="3" id="KW-0479">Metal-binding</keyword>
<organism evidence="11 12">
    <name type="scientific">Saccharomycopsis crataegensis</name>
    <dbReference type="NCBI Taxonomy" id="43959"/>
    <lineage>
        <taxon>Eukaryota</taxon>
        <taxon>Fungi</taxon>
        <taxon>Dikarya</taxon>
        <taxon>Ascomycota</taxon>
        <taxon>Saccharomycotina</taxon>
        <taxon>Saccharomycetes</taxon>
        <taxon>Saccharomycopsidaceae</taxon>
        <taxon>Saccharomycopsis</taxon>
    </lineage>
</organism>
<dbReference type="InterPro" id="IPR002125">
    <property type="entry name" value="CMP_dCMP_dom"/>
</dbReference>
<dbReference type="InterPro" id="IPR027417">
    <property type="entry name" value="P-loop_NTPase"/>
</dbReference>
<dbReference type="InterPro" id="IPR015517">
    <property type="entry name" value="dCMP_deaminase-rel"/>
</dbReference>
<dbReference type="SUPFAM" id="SSF53927">
    <property type="entry name" value="Cytidine deaminase-like"/>
    <property type="match status" value="1"/>
</dbReference>
<dbReference type="GO" id="GO:0004132">
    <property type="term" value="F:dCMP deaminase activity"/>
    <property type="evidence" value="ECO:0007669"/>
    <property type="project" value="UniProtKB-EC"/>
</dbReference>
<evidence type="ECO:0000256" key="3">
    <source>
        <dbReference type="ARBA" id="ARBA00022723"/>
    </source>
</evidence>